<keyword evidence="2" id="KW-0732">Signal</keyword>
<gene>
    <name evidence="3" type="ORF">LX32DRAFT_162481</name>
</gene>
<feature type="compositionally biased region" description="Basic and acidic residues" evidence="1">
    <location>
        <begin position="115"/>
        <end position="127"/>
    </location>
</feature>
<organism evidence="3 4">
    <name type="scientific">Colletotrichum zoysiae</name>
    <dbReference type="NCBI Taxonomy" id="1216348"/>
    <lineage>
        <taxon>Eukaryota</taxon>
        <taxon>Fungi</taxon>
        <taxon>Dikarya</taxon>
        <taxon>Ascomycota</taxon>
        <taxon>Pezizomycotina</taxon>
        <taxon>Sordariomycetes</taxon>
        <taxon>Hypocreomycetidae</taxon>
        <taxon>Glomerellales</taxon>
        <taxon>Glomerellaceae</taxon>
        <taxon>Colletotrichum</taxon>
        <taxon>Colletotrichum graminicola species complex</taxon>
    </lineage>
</organism>
<keyword evidence="4" id="KW-1185">Reference proteome</keyword>
<protein>
    <submittedName>
        <fullName evidence="3">Uncharacterized protein</fullName>
    </submittedName>
</protein>
<dbReference type="AlphaFoldDB" id="A0AAD9LV14"/>
<dbReference type="EMBL" id="MU843010">
    <property type="protein sequence ID" value="KAK2023171.1"/>
    <property type="molecule type" value="Genomic_DNA"/>
</dbReference>
<accession>A0AAD9LV14</accession>
<name>A0AAD9LV14_9PEZI</name>
<feature type="region of interest" description="Disordered" evidence="1">
    <location>
        <begin position="65"/>
        <end position="127"/>
    </location>
</feature>
<proteinExistence type="predicted"/>
<reference evidence="3" key="1">
    <citation type="submission" date="2021-06" db="EMBL/GenBank/DDBJ databases">
        <title>Comparative genomics, transcriptomics and evolutionary studies reveal genomic signatures of adaptation to plant cell wall in hemibiotrophic fungi.</title>
        <authorList>
            <consortium name="DOE Joint Genome Institute"/>
            <person name="Baroncelli R."/>
            <person name="Diaz J.F."/>
            <person name="Benocci T."/>
            <person name="Peng M."/>
            <person name="Battaglia E."/>
            <person name="Haridas S."/>
            <person name="Andreopoulos W."/>
            <person name="Labutti K."/>
            <person name="Pangilinan J."/>
            <person name="Floch G.L."/>
            <person name="Makela M.R."/>
            <person name="Henrissat B."/>
            <person name="Grigoriev I.V."/>
            <person name="Crouch J.A."/>
            <person name="De Vries R.P."/>
            <person name="Sukno S.A."/>
            <person name="Thon M.R."/>
        </authorList>
    </citation>
    <scope>NUCLEOTIDE SEQUENCE</scope>
    <source>
        <strain evidence="3">MAFF235873</strain>
    </source>
</reference>
<evidence type="ECO:0000256" key="2">
    <source>
        <dbReference type="SAM" id="SignalP"/>
    </source>
</evidence>
<comment type="caution">
    <text evidence="3">The sequence shown here is derived from an EMBL/GenBank/DDBJ whole genome shotgun (WGS) entry which is preliminary data.</text>
</comment>
<evidence type="ECO:0000313" key="4">
    <source>
        <dbReference type="Proteomes" id="UP001232148"/>
    </source>
</evidence>
<sequence length="127" mass="13747">MPGWSLAGGTNTTILVTLLAGLSEPGGRGGEVLEEGFWATQNVDYPTPLAREAGPALAAVSVLQSGDLQGSETKKGSRVRASRWPFLCPHSPLPSAQTTPARVRPRKQPQQPKQHWAEERRRDRALV</sequence>
<evidence type="ECO:0000313" key="3">
    <source>
        <dbReference type="EMBL" id="KAK2023171.1"/>
    </source>
</evidence>
<feature type="chain" id="PRO_5042221622" evidence="2">
    <location>
        <begin position="30"/>
        <end position="127"/>
    </location>
</feature>
<evidence type="ECO:0000256" key="1">
    <source>
        <dbReference type="SAM" id="MobiDB-lite"/>
    </source>
</evidence>
<feature type="signal peptide" evidence="2">
    <location>
        <begin position="1"/>
        <end position="29"/>
    </location>
</feature>
<dbReference type="Proteomes" id="UP001232148">
    <property type="component" value="Unassembled WGS sequence"/>
</dbReference>